<comment type="caution">
    <text evidence="1">The sequence shown here is derived from an EMBL/GenBank/DDBJ whole genome shotgun (WGS) entry which is preliminary data.</text>
</comment>
<protein>
    <recommendedName>
        <fullName evidence="3">HEPN domain-containing protein</fullName>
    </recommendedName>
</protein>
<keyword evidence="2" id="KW-1185">Reference proteome</keyword>
<evidence type="ECO:0000313" key="2">
    <source>
        <dbReference type="Proteomes" id="UP000217784"/>
    </source>
</evidence>
<name>A0A2A2H7N8_METBR</name>
<dbReference type="OrthoDB" id="376076at2157"/>
<dbReference type="EMBL" id="LMVM01000005">
    <property type="protein sequence ID" value="PAV05439.1"/>
    <property type="molecule type" value="Genomic_DNA"/>
</dbReference>
<dbReference type="RefSeq" id="WP_095651992.1">
    <property type="nucleotide sequence ID" value="NZ_LMVM01000005.1"/>
</dbReference>
<gene>
    <name evidence="1" type="ORF">ASJ80_09310</name>
</gene>
<accession>A0A2A2H7N8</accession>
<dbReference type="Proteomes" id="UP000217784">
    <property type="component" value="Unassembled WGS sequence"/>
</dbReference>
<evidence type="ECO:0008006" key="3">
    <source>
        <dbReference type="Google" id="ProtNLM"/>
    </source>
</evidence>
<sequence length="114" mass="13175">MNAESHLKRGKEIRKSIDLLKSDKDHTSSIVELTYGCSMHYIAYGCETRFGAHKDIHTGLQRFLRERDEEEIAIAFGRLETIRHGRWYGGKGNGETVDEVLKILNQIIRWANED</sequence>
<evidence type="ECO:0000313" key="1">
    <source>
        <dbReference type="EMBL" id="PAV05439.1"/>
    </source>
</evidence>
<dbReference type="AlphaFoldDB" id="A0A2A2H7N8"/>
<proteinExistence type="predicted"/>
<organism evidence="1 2">
    <name type="scientific">Methanobacterium bryantii</name>
    <dbReference type="NCBI Taxonomy" id="2161"/>
    <lineage>
        <taxon>Archaea</taxon>
        <taxon>Methanobacteriati</taxon>
        <taxon>Methanobacteriota</taxon>
        <taxon>Methanomada group</taxon>
        <taxon>Methanobacteria</taxon>
        <taxon>Methanobacteriales</taxon>
        <taxon>Methanobacteriaceae</taxon>
        <taxon>Methanobacterium</taxon>
    </lineage>
</organism>
<reference evidence="1 2" key="1">
    <citation type="journal article" date="2017" name="BMC Genomics">
        <title>Genomic analysis of methanogenic archaea reveals a shift towards energy conservation.</title>
        <authorList>
            <person name="Gilmore S.P."/>
            <person name="Henske J.K."/>
            <person name="Sexton J.A."/>
            <person name="Solomon K.V."/>
            <person name="Seppala S."/>
            <person name="Yoo J.I."/>
            <person name="Huyett L.M."/>
            <person name="Pressman A."/>
            <person name="Cogan J.Z."/>
            <person name="Kivenson V."/>
            <person name="Peng X."/>
            <person name="Tan Y."/>
            <person name="Valentine D.L."/>
            <person name="O'Malley M.A."/>
        </authorList>
    </citation>
    <scope>NUCLEOTIDE SEQUENCE [LARGE SCALE GENOMIC DNA]</scope>
    <source>
        <strain evidence="1 2">M.o.H.</strain>
    </source>
</reference>